<evidence type="ECO:0000256" key="2">
    <source>
        <dbReference type="ARBA" id="ARBA00022989"/>
    </source>
</evidence>
<dbReference type="Gene3D" id="1.20.1250.20">
    <property type="entry name" value="MFS general substrate transporter like domains"/>
    <property type="match status" value="2"/>
</dbReference>
<keyword evidence="2 4" id="KW-1133">Transmembrane helix</keyword>
<feature type="transmembrane region" description="Helical" evidence="4">
    <location>
        <begin position="15"/>
        <end position="35"/>
    </location>
</feature>
<evidence type="ECO:0000256" key="3">
    <source>
        <dbReference type="ARBA" id="ARBA00023136"/>
    </source>
</evidence>
<keyword evidence="6" id="KW-1185">Reference proteome</keyword>
<dbReference type="SUPFAM" id="SSF103473">
    <property type="entry name" value="MFS general substrate transporter"/>
    <property type="match status" value="1"/>
</dbReference>
<feature type="transmembrane region" description="Helical" evidence="4">
    <location>
        <begin position="142"/>
        <end position="164"/>
    </location>
</feature>
<protein>
    <submittedName>
        <fullName evidence="5">MFS transporter</fullName>
    </submittedName>
</protein>
<feature type="transmembrane region" description="Helical" evidence="4">
    <location>
        <begin position="276"/>
        <end position="293"/>
    </location>
</feature>
<keyword evidence="3 4" id="KW-0472">Membrane</keyword>
<feature type="transmembrane region" description="Helical" evidence="4">
    <location>
        <begin position="170"/>
        <end position="190"/>
    </location>
</feature>
<dbReference type="InterPro" id="IPR011701">
    <property type="entry name" value="MFS"/>
</dbReference>
<sequence>MSVQSQIHHPWKTPFVFLVLSSVVMTLAFSGWMAMLNNFTIEVANFSGAEIGMLQSFREIPGFLAFTAIFLLLIMKEQTFALASLCLLTIGVSVTGYFPSEYGLYATTVIMSIGFHYYETVNQSLSLQWFSKEEAPEKLGKLISIKSIAALVVYGFIWLAFSYFSMEFKNAYVILGGLGLGITLWMWMFMPHFPEKVTQHKKIILRKRYSLYYLLTFLSGARRQIFVVFAGFMMVEKFGYSVADITLLYMLNHLLNIYIAPKIGAWIGRVGERKALTFEYIGLILVFSGYALVENANIAAGLYVIDHVFFAMAIAIKTYFQKIADPKDIASNAGVSFSINHIAAVVIPASFGLLWLYSPSLVFYAGAGLAACSLIASQWVNTNAEKKPLEVVS</sequence>
<dbReference type="Pfam" id="PF07690">
    <property type="entry name" value="MFS_1"/>
    <property type="match status" value="1"/>
</dbReference>
<feature type="transmembrane region" description="Helical" evidence="4">
    <location>
        <begin position="211"/>
        <end position="232"/>
    </location>
</feature>
<keyword evidence="1 4" id="KW-0812">Transmembrane</keyword>
<proteinExistence type="predicted"/>
<name>A0ABY9TWN4_9GAMM</name>
<evidence type="ECO:0000256" key="1">
    <source>
        <dbReference type="ARBA" id="ARBA00022692"/>
    </source>
</evidence>
<feature type="transmembrane region" description="Helical" evidence="4">
    <location>
        <begin position="80"/>
        <end position="98"/>
    </location>
</feature>
<feature type="transmembrane region" description="Helical" evidence="4">
    <location>
        <begin position="361"/>
        <end position="380"/>
    </location>
</feature>
<dbReference type="InterPro" id="IPR036259">
    <property type="entry name" value="MFS_trans_sf"/>
</dbReference>
<gene>
    <name evidence="5" type="ORF">RGQ13_04255</name>
</gene>
<evidence type="ECO:0000256" key="4">
    <source>
        <dbReference type="SAM" id="Phobius"/>
    </source>
</evidence>
<reference evidence="6" key="1">
    <citation type="submission" date="2023-09" db="EMBL/GenBank/DDBJ databases">
        <authorList>
            <person name="Li S."/>
            <person name="Li X."/>
            <person name="Zhang C."/>
            <person name="Zhao Z."/>
        </authorList>
    </citation>
    <scope>NUCLEOTIDE SEQUENCE [LARGE SCALE GENOMIC DNA]</scope>
    <source>
        <strain evidence="6">SQ149</strain>
    </source>
</reference>
<feature type="transmembrane region" description="Helical" evidence="4">
    <location>
        <begin position="299"/>
        <end position="320"/>
    </location>
</feature>
<dbReference type="EMBL" id="CP134145">
    <property type="protein sequence ID" value="WNC73208.1"/>
    <property type="molecule type" value="Genomic_DNA"/>
</dbReference>
<feature type="transmembrane region" description="Helical" evidence="4">
    <location>
        <begin position="332"/>
        <end position="355"/>
    </location>
</feature>
<accession>A0ABY9TWN4</accession>
<dbReference type="Proteomes" id="UP001258994">
    <property type="component" value="Chromosome"/>
</dbReference>
<evidence type="ECO:0000313" key="6">
    <source>
        <dbReference type="Proteomes" id="UP001258994"/>
    </source>
</evidence>
<organism evidence="5 6">
    <name type="scientific">Thalassotalea psychrophila</name>
    <dbReference type="NCBI Taxonomy" id="3065647"/>
    <lineage>
        <taxon>Bacteria</taxon>
        <taxon>Pseudomonadati</taxon>
        <taxon>Pseudomonadota</taxon>
        <taxon>Gammaproteobacteria</taxon>
        <taxon>Alteromonadales</taxon>
        <taxon>Colwelliaceae</taxon>
        <taxon>Thalassotalea</taxon>
    </lineage>
</organism>
<dbReference type="RefSeq" id="WP_348392320.1">
    <property type="nucleotide sequence ID" value="NZ_CP134145.1"/>
</dbReference>
<feature type="transmembrane region" description="Helical" evidence="4">
    <location>
        <begin position="55"/>
        <end position="73"/>
    </location>
</feature>
<feature type="transmembrane region" description="Helical" evidence="4">
    <location>
        <begin position="104"/>
        <end position="121"/>
    </location>
</feature>
<evidence type="ECO:0000313" key="5">
    <source>
        <dbReference type="EMBL" id="WNC73208.1"/>
    </source>
</evidence>